<keyword evidence="2" id="KW-0548">Nucleotidyltransferase</keyword>
<reference evidence="2" key="2">
    <citation type="submission" date="2022-01" db="EMBL/GenBank/DDBJ databases">
        <authorList>
            <person name="Yamashiro T."/>
            <person name="Shiraishi A."/>
            <person name="Satake H."/>
            <person name="Nakayama K."/>
        </authorList>
    </citation>
    <scope>NUCLEOTIDE SEQUENCE</scope>
</reference>
<feature type="compositionally biased region" description="Gly residues" evidence="1">
    <location>
        <begin position="7"/>
        <end position="31"/>
    </location>
</feature>
<proteinExistence type="predicted"/>
<evidence type="ECO:0000256" key="1">
    <source>
        <dbReference type="SAM" id="MobiDB-lite"/>
    </source>
</evidence>
<comment type="caution">
    <text evidence="2">The sequence shown here is derived from an EMBL/GenBank/DDBJ whole genome shotgun (WGS) entry which is preliminary data.</text>
</comment>
<dbReference type="InterPro" id="IPR021109">
    <property type="entry name" value="Peptidase_aspartic_dom_sf"/>
</dbReference>
<dbReference type="PANTHER" id="PTHR15503:SF45">
    <property type="entry name" value="RNA-DIRECTED DNA POLYMERASE HOMOLOG"/>
    <property type="match status" value="1"/>
</dbReference>
<dbReference type="InterPro" id="IPR032567">
    <property type="entry name" value="RTL1-rel"/>
</dbReference>
<dbReference type="SUPFAM" id="SSF50630">
    <property type="entry name" value="Acid proteases"/>
    <property type="match status" value="1"/>
</dbReference>
<sequence length="427" mass="47399">GENRGVNGNGNDNGNGGGNDNGNGNGNGGGNSYKNQNVNFRGFRPVARECTYQDFLKCQPLNLKGMEGVVGLTHCALTWWNTHIRTIGIEVPYAMTWAELMKMVPDEEDKVERFIGGLPDNSQGNVIAAEPTRLQEVIRIANNLMDQKLKGYVRSAENKRRAYTTGNNEKKGYGNKCKLHHGGSCTVRCENFEESDRGNKIGNKTRNNEATTKAYAIRGGGANSDFNVVTGTFLLNNCYASMLFDSGADRSFVSSTFSALLDVALSTLDTSYAIKLADRRISETNIILRGCTLGLLGHPFNIDLMPIELGSFDVIIGMDWLAKYHAVIVCDEKIVRIPYGDDMFIIQGEDYDSRSKSKLNIILCMKTQKYIQKGCQVYLVQVTSKKTKDKSEEKRLEDVSIVREFPKVFPKNLPGLPPARQVKFQID</sequence>
<organism evidence="2 3">
    <name type="scientific">Tanacetum coccineum</name>
    <dbReference type="NCBI Taxonomy" id="301880"/>
    <lineage>
        <taxon>Eukaryota</taxon>
        <taxon>Viridiplantae</taxon>
        <taxon>Streptophyta</taxon>
        <taxon>Embryophyta</taxon>
        <taxon>Tracheophyta</taxon>
        <taxon>Spermatophyta</taxon>
        <taxon>Magnoliopsida</taxon>
        <taxon>eudicotyledons</taxon>
        <taxon>Gunneridae</taxon>
        <taxon>Pentapetalae</taxon>
        <taxon>asterids</taxon>
        <taxon>campanulids</taxon>
        <taxon>Asterales</taxon>
        <taxon>Asteraceae</taxon>
        <taxon>Asteroideae</taxon>
        <taxon>Anthemideae</taxon>
        <taxon>Anthemidinae</taxon>
        <taxon>Tanacetum</taxon>
    </lineage>
</organism>
<keyword evidence="2" id="KW-0695">RNA-directed DNA polymerase</keyword>
<dbReference type="Gene3D" id="2.40.70.10">
    <property type="entry name" value="Acid Proteases"/>
    <property type="match status" value="1"/>
</dbReference>
<keyword evidence="3" id="KW-1185">Reference proteome</keyword>
<accession>A0ABQ5HGN4</accession>
<keyword evidence="2" id="KW-0808">Transferase</keyword>
<evidence type="ECO:0000313" key="2">
    <source>
        <dbReference type="EMBL" id="GJT87065.1"/>
    </source>
</evidence>
<protein>
    <submittedName>
        <fullName evidence="2">Reverse transcriptase domain-containing protein</fullName>
    </submittedName>
</protein>
<dbReference type="CDD" id="cd00303">
    <property type="entry name" value="retropepsin_like"/>
    <property type="match status" value="1"/>
</dbReference>
<reference evidence="2" key="1">
    <citation type="journal article" date="2022" name="Int. J. Mol. Sci.">
        <title>Draft Genome of Tanacetum Coccineum: Genomic Comparison of Closely Related Tanacetum-Family Plants.</title>
        <authorList>
            <person name="Yamashiro T."/>
            <person name="Shiraishi A."/>
            <person name="Nakayama K."/>
            <person name="Satake H."/>
        </authorList>
    </citation>
    <scope>NUCLEOTIDE SEQUENCE</scope>
</reference>
<gene>
    <name evidence="2" type="ORF">Tco_1068782</name>
</gene>
<dbReference type="InterPro" id="IPR001969">
    <property type="entry name" value="Aspartic_peptidase_AS"/>
</dbReference>
<dbReference type="Proteomes" id="UP001151760">
    <property type="component" value="Unassembled WGS sequence"/>
</dbReference>
<dbReference type="PROSITE" id="PS00141">
    <property type="entry name" value="ASP_PROTEASE"/>
    <property type="match status" value="1"/>
</dbReference>
<feature type="non-terminal residue" evidence="2">
    <location>
        <position position="1"/>
    </location>
</feature>
<name>A0ABQ5HGN4_9ASTR</name>
<dbReference type="PANTHER" id="PTHR15503">
    <property type="entry name" value="LDOC1 RELATED"/>
    <property type="match status" value="1"/>
</dbReference>
<dbReference type="EMBL" id="BQNB010019605">
    <property type="protein sequence ID" value="GJT87065.1"/>
    <property type="molecule type" value="Genomic_DNA"/>
</dbReference>
<evidence type="ECO:0000313" key="3">
    <source>
        <dbReference type="Proteomes" id="UP001151760"/>
    </source>
</evidence>
<dbReference type="Pfam" id="PF08284">
    <property type="entry name" value="RVP_2"/>
    <property type="match status" value="1"/>
</dbReference>
<feature type="region of interest" description="Disordered" evidence="1">
    <location>
        <begin position="1"/>
        <end position="33"/>
    </location>
</feature>
<dbReference type="GO" id="GO:0003964">
    <property type="term" value="F:RNA-directed DNA polymerase activity"/>
    <property type="evidence" value="ECO:0007669"/>
    <property type="project" value="UniProtKB-KW"/>
</dbReference>